<name>A0A517MR22_9BACT</name>
<dbReference type="Proteomes" id="UP000319852">
    <property type="component" value="Chromosome"/>
</dbReference>
<dbReference type="EMBL" id="CP036263">
    <property type="protein sequence ID" value="QDS97336.1"/>
    <property type="molecule type" value="Genomic_DNA"/>
</dbReference>
<evidence type="ECO:0000259" key="3">
    <source>
        <dbReference type="Pfam" id="PF20434"/>
    </source>
</evidence>
<evidence type="ECO:0000313" key="4">
    <source>
        <dbReference type="EMBL" id="QDS97336.1"/>
    </source>
</evidence>
<accession>A0A517MR22</accession>
<organism evidence="4 5">
    <name type="scientific">Adhaeretor mobilis</name>
    <dbReference type="NCBI Taxonomy" id="1930276"/>
    <lineage>
        <taxon>Bacteria</taxon>
        <taxon>Pseudomonadati</taxon>
        <taxon>Planctomycetota</taxon>
        <taxon>Planctomycetia</taxon>
        <taxon>Pirellulales</taxon>
        <taxon>Lacipirellulaceae</taxon>
        <taxon>Adhaeretor</taxon>
    </lineage>
</organism>
<dbReference type="SUPFAM" id="SSF53474">
    <property type="entry name" value="alpha/beta-Hydrolases"/>
    <property type="match status" value="1"/>
</dbReference>
<evidence type="ECO:0000256" key="1">
    <source>
        <dbReference type="ARBA" id="ARBA00022801"/>
    </source>
</evidence>
<keyword evidence="2" id="KW-0732">Signal</keyword>
<dbReference type="InterPro" id="IPR050300">
    <property type="entry name" value="GDXG_lipolytic_enzyme"/>
</dbReference>
<reference evidence="4 5" key="1">
    <citation type="submission" date="2019-02" db="EMBL/GenBank/DDBJ databases">
        <title>Deep-cultivation of Planctomycetes and their phenomic and genomic characterization uncovers novel biology.</title>
        <authorList>
            <person name="Wiegand S."/>
            <person name="Jogler M."/>
            <person name="Boedeker C."/>
            <person name="Pinto D."/>
            <person name="Vollmers J."/>
            <person name="Rivas-Marin E."/>
            <person name="Kohn T."/>
            <person name="Peeters S.H."/>
            <person name="Heuer A."/>
            <person name="Rast P."/>
            <person name="Oberbeckmann S."/>
            <person name="Bunk B."/>
            <person name="Jeske O."/>
            <person name="Meyerdierks A."/>
            <person name="Storesund J.E."/>
            <person name="Kallscheuer N."/>
            <person name="Luecker S."/>
            <person name="Lage O.M."/>
            <person name="Pohl T."/>
            <person name="Merkel B.J."/>
            <person name="Hornburger P."/>
            <person name="Mueller R.-W."/>
            <person name="Bruemmer F."/>
            <person name="Labrenz M."/>
            <person name="Spormann A.M."/>
            <person name="Op den Camp H."/>
            <person name="Overmann J."/>
            <person name="Amann R."/>
            <person name="Jetten M.S.M."/>
            <person name="Mascher T."/>
            <person name="Medema M.H."/>
            <person name="Devos D.P."/>
            <person name="Kaster A.-K."/>
            <person name="Ovreas L."/>
            <person name="Rohde M."/>
            <person name="Galperin M.Y."/>
            <person name="Jogler C."/>
        </authorList>
    </citation>
    <scope>NUCLEOTIDE SEQUENCE [LARGE SCALE GENOMIC DNA]</scope>
    <source>
        <strain evidence="4 5">HG15A2</strain>
    </source>
</reference>
<dbReference type="InterPro" id="IPR049492">
    <property type="entry name" value="BD-FAE-like_dom"/>
</dbReference>
<dbReference type="Gene3D" id="3.40.50.1820">
    <property type="entry name" value="alpha/beta hydrolase"/>
    <property type="match status" value="1"/>
</dbReference>
<gene>
    <name evidence="4" type="primary">nlhH_1</name>
    <name evidence="4" type="ORF">HG15A2_05970</name>
</gene>
<dbReference type="PANTHER" id="PTHR48081:SF13">
    <property type="entry name" value="ALPHA_BETA HYDROLASE"/>
    <property type="match status" value="1"/>
</dbReference>
<dbReference type="GO" id="GO:0106435">
    <property type="term" value="F:carboxylesterase activity"/>
    <property type="evidence" value="ECO:0007669"/>
    <property type="project" value="UniProtKB-EC"/>
</dbReference>
<evidence type="ECO:0000313" key="5">
    <source>
        <dbReference type="Proteomes" id="UP000319852"/>
    </source>
</evidence>
<feature type="signal peptide" evidence="2">
    <location>
        <begin position="1"/>
        <end position="21"/>
    </location>
</feature>
<dbReference type="RefSeq" id="WP_218932288.1">
    <property type="nucleotide sequence ID" value="NZ_CP036263.1"/>
</dbReference>
<dbReference type="Pfam" id="PF20434">
    <property type="entry name" value="BD-FAE"/>
    <property type="match status" value="1"/>
</dbReference>
<sequence precursor="true">MHRVIPLFFALLFFFVADISAAIDATEATPKVPKPEITVKYGQTYVERESGPLKADVYMPATPGPHPGVIVVHGGAWYMGTRAQLTGIAQRLAREGFTAVAISYRFAPKHKFPAQIEDCKAAVRWMREQAETWKIDPNRIGGFGYSAGAQLVTLLGTSDAADGLEDPAADNSVSTRLQAVAGGGTPSDFRLIPLDNSWLAFWLGGTRRDQPEQYRRASPVVYASEDDPPMFLFHGENDQLVPLDSAQHLVDSLTNVGVPAEIYVAPKLGHNVTVFDRESLNKSLAFLKKELRPGALPAQATP</sequence>
<protein>
    <submittedName>
        <fullName evidence="4">Carboxylesterase NlhH</fullName>
        <ecNumber evidence="4">3.1.1.1</ecNumber>
    </submittedName>
</protein>
<proteinExistence type="predicted"/>
<keyword evidence="1 4" id="KW-0378">Hydrolase</keyword>
<feature type="domain" description="BD-FAE-like" evidence="3">
    <location>
        <begin position="56"/>
        <end position="253"/>
    </location>
</feature>
<dbReference type="AlphaFoldDB" id="A0A517MR22"/>
<feature type="chain" id="PRO_5022030957" evidence="2">
    <location>
        <begin position="22"/>
        <end position="302"/>
    </location>
</feature>
<dbReference type="InterPro" id="IPR029058">
    <property type="entry name" value="AB_hydrolase_fold"/>
</dbReference>
<evidence type="ECO:0000256" key="2">
    <source>
        <dbReference type="SAM" id="SignalP"/>
    </source>
</evidence>
<dbReference type="PANTHER" id="PTHR48081">
    <property type="entry name" value="AB HYDROLASE SUPERFAMILY PROTEIN C4A8.06C"/>
    <property type="match status" value="1"/>
</dbReference>
<dbReference type="KEGG" id="amob:HG15A2_05970"/>
<dbReference type="EC" id="3.1.1.1" evidence="4"/>
<keyword evidence="5" id="KW-1185">Reference proteome</keyword>